<dbReference type="NCBIfam" id="TIGR01634">
    <property type="entry name" value="tail_P2_I"/>
    <property type="match status" value="1"/>
</dbReference>
<dbReference type="InterPro" id="IPR006521">
    <property type="entry name" value="Tail_protein_I"/>
</dbReference>
<organism evidence="1">
    <name type="scientific">Burkholderia cenocepacia</name>
    <dbReference type="NCBI Taxonomy" id="95486"/>
    <lineage>
        <taxon>Bacteria</taxon>
        <taxon>Pseudomonadati</taxon>
        <taxon>Pseudomonadota</taxon>
        <taxon>Betaproteobacteria</taxon>
        <taxon>Burkholderiales</taxon>
        <taxon>Burkholderiaceae</taxon>
        <taxon>Burkholderia</taxon>
        <taxon>Burkholderia cepacia complex</taxon>
    </lineage>
</organism>
<dbReference type="EMBL" id="JJOA01000014">
    <property type="protein sequence ID" value="KEA58152.1"/>
    <property type="molecule type" value="Genomic_DNA"/>
</dbReference>
<dbReference type="AlphaFoldDB" id="A0A071MBH4"/>
<dbReference type="OrthoDB" id="90759at2"/>
<evidence type="ECO:0000313" key="1">
    <source>
        <dbReference type="EMBL" id="KEA58152.1"/>
    </source>
</evidence>
<name>A0A071MBH4_9BURK</name>
<proteinExistence type="predicted"/>
<gene>
    <name evidence="1" type="ORF">DT99_17470</name>
</gene>
<dbReference type="Pfam" id="PF09684">
    <property type="entry name" value="Tail_P2_I"/>
    <property type="match status" value="1"/>
</dbReference>
<accession>A0A071MBH4</accession>
<protein>
    <submittedName>
        <fullName evidence="1">Tail protein</fullName>
    </submittedName>
</protein>
<sequence>MTTEALLPTNQTSLEAALAQVMRPTVDPNVIRTLWDADRCPAAFLPWLAWSLAVDGWELAESDDARRELIKSSLAIYRKKGTPWAIREIVRRLGFGEVDIQEGRQIKRRDGSVKRDGRYLHGGATAWAEYIVKLRQPVTRDQGENLKRAIERYAPARSRLAWLDFSEVAIRHNGVATRNGQFTRGVIGTWPI</sequence>
<reference evidence="1" key="1">
    <citation type="submission" date="2014-04" db="EMBL/GenBank/DDBJ databases">
        <title>In planta biocontrol of soil-borne Fusarium wilt of banana through a plant endophytic bacterium, Burkholderia cenocepacia 869T2.</title>
        <authorList>
            <person name="Ho Y.-N."/>
            <person name="Chiang H.-M."/>
            <person name="Chao C.-P."/>
            <person name="Su C.-C."/>
            <person name="Hsu H.-F."/>
            <person name="Guo C.-T."/>
            <person name="Hsieh J.-L."/>
            <person name="Huang C.-C."/>
        </authorList>
    </citation>
    <scope>NUCLEOTIDE SEQUENCE [LARGE SCALE GENOMIC DNA]</scope>
    <source>
        <strain evidence="1">869T2</strain>
    </source>
</reference>
<comment type="caution">
    <text evidence="1">The sequence shown here is derived from an EMBL/GenBank/DDBJ whole genome shotgun (WGS) entry which is preliminary data.</text>
</comment>